<name>A0A3E0X2G6_9GAMM</name>
<dbReference type="AlphaFoldDB" id="A0A3E0X2G6"/>
<dbReference type="Proteomes" id="UP000256763">
    <property type="component" value="Unassembled WGS sequence"/>
</dbReference>
<keyword evidence="1" id="KW-0472">Membrane</keyword>
<feature type="transmembrane region" description="Helical" evidence="1">
    <location>
        <begin position="53"/>
        <end position="74"/>
    </location>
</feature>
<keyword evidence="1" id="KW-0812">Transmembrane</keyword>
<feature type="transmembrane region" description="Helical" evidence="1">
    <location>
        <begin position="152"/>
        <end position="175"/>
    </location>
</feature>
<keyword evidence="3" id="KW-1185">Reference proteome</keyword>
<keyword evidence="1" id="KW-1133">Transmembrane helix</keyword>
<evidence type="ECO:0000256" key="1">
    <source>
        <dbReference type="SAM" id="Phobius"/>
    </source>
</evidence>
<dbReference type="RefSeq" id="WP_116347410.1">
    <property type="nucleotide sequence ID" value="NZ_NFZW01000002.1"/>
</dbReference>
<feature type="transmembrane region" description="Helical" evidence="1">
    <location>
        <begin position="29"/>
        <end position="47"/>
    </location>
</feature>
<comment type="caution">
    <text evidence="2">The sequence shown here is derived from an EMBL/GenBank/DDBJ whole genome shotgun (WGS) entry which is preliminary data.</text>
</comment>
<proteinExistence type="predicted"/>
<evidence type="ECO:0000313" key="2">
    <source>
        <dbReference type="EMBL" id="RFA38831.1"/>
    </source>
</evidence>
<accession>A0A3E0X2G6</accession>
<feature type="transmembrane region" description="Helical" evidence="1">
    <location>
        <begin position="212"/>
        <end position="245"/>
    </location>
</feature>
<organism evidence="2 3">
    <name type="scientific">Alkalilimnicola ehrlichii</name>
    <dbReference type="NCBI Taxonomy" id="351052"/>
    <lineage>
        <taxon>Bacteria</taxon>
        <taxon>Pseudomonadati</taxon>
        <taxon>Pseudomonadota</taxon>
        <taxon>Gammaproteobacteria</taxon>
        <taxon>Chromatiales</taxon>
        <taxon>Ectothiorhodospiraceae</taxon>
        <taxon>Alkalilimnicola</taxon>
    </lineage>
</organism>
<sequence length="272" mass="28705">MKTFQPRQVESDAPWRWAREAVALMQRRPVAYALATAAMAVVCLALIQTEQVLVRLLAVLFVPPLFLGSFVRLARAADQTNAFSLTDCLPRNLEAARTAVLTAVGYSIVFAPLLLVVASAQYADDGGTLLGQMQWEAAAGQTAASLGVSLSFLVYSALLGASLVAFAGILLGLGAWFTLPLASLGGMPLVAASLLSFQACRLNARSLRFTSFFLLLAVLFAVLLSFGLASLLLAPFFGAVLYVSYRDVFLGQAQNSPVLAVASAPLASASAR</sequence>
<gene>
    <name evidence="2" type="ORF">CAL65_02705</name>
</gene>
<dbReference type="EMBL" id="NFZW01000002">
    <property type="protein sequence ID" value="RFA38831.1"/>
    <property type="molecule type" value="Genomic_DNA"/>
</dbReference>
<evidence type="ECO:0008006" key="4">
    <source>
        <dbReference type="Google" id="ProtNLM"/>
    </source>
</evidence>
<reference evidence="3" key="1">
    <citation type="submission" date="2017-05" db="EMBL/GenBank/DDBJ databases">
        <authorList>
            <person name="Sharma S."/>
            <person name="Sidhu C."/>
            <person name="Pinnaka A.K."/>
        </authorList>
    </citation>
    <scope>NUCLEOTIDE SEQUENCE [LARGE SCALE GENOMIC DNA]</scope>
    <source>
        <strain evidence="3">AK93</strain>
    </source>
</reference>
<evidence type="ECO:0000313" key="3">
    <source>
        <dbReference type="Proteomes" id="UP000256763"/>
    </source>
</evidence>
<protein>
    <recommendedName>
        <fullName evidence="4">Transmembrane protein</fullName>
    </recommendedName>
</protein>